<feature type="coiled-coil region" evidence="1">
    <location>
        <begin position="993"/>
        <end position="1020"/>
    </location>
</feature>
<dbReference type="InterPro" id="IPR031446">
    <property type="entry name" value="PCM1_C"/>
</dbReference>
<organism evidence="4 5">
    <name type="scientific">Candidula unifasciata</name>
    <dbReference type="NCBI Taxonomy" id="100452"/>
    <lineage>
        <taxon>Eukaryota</taxon>
        <taxon>Metazoa</taxon>
        <taxon>Spiralia</taxon>
        <taxon>Lophotrochozoa</taxon>
        <taxon>Mollusca</taxon>
        <taxon>Gastropoda</taxon>
        <taxon>Heterobranchia</taxon>
        <taxon>Euthyneura</taxon>
        <taxon>Panpulmonata</taxon>
        <taxon>Eupulmonata</taxon>
        <taxon>Stylommatophora</taxon>
        <taxon>Helicina</taxon>
        <taxon>Helicoidea</taxon>
        <taxon>Geomitridae</taxon>
        <taxon>Candidula</taxon>
    </lineage>
</organism>
<feature type="region of interest" description="Disordered" evidence="2">
    <location>
        <begin position="1431"/>
        <end position="1450"/>
    </location>
</feature>
<feature type="compositionally biased region" description="Low complexity" evidence="2">
    <location>
        <begin position="1752"/>
        <end position="1762"/>
    </location>
</feature>
<feature type="compositionally biased region" description="Polar residues" evidence="2">
    <location>
        <begin position="547"/>
        <end position="557"/>
    </location>
</feature>
<feature type="region of interest" description="Disordered" evidence="2">
    <location>
        <begin position="526"/>
        <end position="565"/>
    </location>
</feature>
<evidence type="ECO:0000313" key="4">
    <source>
        <dbReference type="EMBL" id="CAG5118204.1"/>
    </source>
</evidence>
<feature type="compositionally biased region" description="Polar residues" evidence="2">
    <location>
        <begin position="322"/>
        <end position="331"/>
    </location>
</feature>
<feature type="compositionally biased region" description="Basic and acidic residues" evidence="2">
    <location>
        <begin position="114"/>
        <end position="124"/>
    </location>
</feature>
<feature type="coiled-coil region" evidence="1">
    <location>
        <begin position="568"/>
        <end position="595"/>
    </location>
</feature>
<feature type="region of interest" description="Disordered" evidence="2">
    <location>
        <begin position="743"/>
        <end position="767"/>
    </location>
</feature>
<keyword evidence="5" id="KW-1185">Reference proteome</keyword>
<feature type="compositionally biased region" description="Polar residues" evidence="2">
    <location>
        <begin position="1937"/>
        <end position="1953"/>
    </location>
</feature>
<name>A0A8S3YMM0_9EUPU</name>
<feature type="compositionally biased region" description="Acidic residues" evidence="2">
    <location>
        <begin position="809"/>
        <end position="819"/>
    </location>
</feature>
<dbReference type="Proteomes" id="UP000678393">
    <property type="component" value="Unassembled WGS sequence"/>
</dbReference>
<dbReference type="GO" id="GO:1905515">
    <property type="term" value="P:non-motile cilium assembly"/>
    <property type="evidence" value="ECO:0007669"/>
    <property type="project" value="TreeGrafter"/>
</dbReference>
<feature type="region of interest" description="Disordered" evidence="2">
    <location>
        <begin position="321"/>
        <end position="409"/>
    </location>
</feature>
<feature type="compositionally biased region" description="Acidic residues" evidence="2">
    <location>
        <begin position="29"/>
        <end position="46"/>
    </location>
</feature>
<evidence type="ECO:0000256" key="1">
    <source>
        <dbReference type="SAM" id="Coils"/>
    </source>
</evidence>
<feature type="compositionally biased region" description="Basic and acidic residues" evidence="2">
    <location>
        <begin position="1902"/>
        <end position="1912"/>
    </location>
</feature>
<feature type="compositionally biased region" description="Polar residues" evidence="2">
    <location>
        <begin position="1486"/>
        <end position="1502"/>
    </location>
</feature>
<dbReference type="GO" id="GO:0034451">
    <property type="term" value="C:centriolar satellite"/>
    <property type="evidence" value="ECO:0007669"/>
    <property type="project" value="TreeGrafter"/>
</dbReference>
<dbReference type="GO" id="GO:0034454">
    <property type="term" value="P:microtubule anchoring at centrosome"/>
    <property type="evidence" value="ECO:0007669"/>
    <property type="project" value="InterPro"/>
</dbReference>
<feature type="compositionally biased region" description="Polar residues" evidence="2">
    <location>
        <begin position="1880"/>
        <end position="1892"/>
    </location>
</feature>
<protein>
    <recommendedName>
        <fullName evidence="3">Pericentriolar material 1 protein C-terminal domain-containing protein</fullName>
    </recommendedName>
</protein>
<feature type="compositionally biased region" description="Basic and acidic residues" evidence="2">
    <location>
        <begin position="1"/>
        <end position="12"/>
    </location>
</feature>
<feature type="compositionally biased region" description="Polar residues" evidence="2">
    <location>
        <begin position="1605"/>
        <end position="1616"/>
    </location>
</feature>
<dbReference type="OrthoDB" id="2125770at2759"/>
<feature type="region of interest" description="Disordered" evidence="2">
    <location>
        <begin position="1747"/>
        <end position="1963"/>
    </location>
</feature>
<feature type="compositionally biased region" description="Basic and acidic residues" evidence="2">
    <location>
        <begin position="19"/>
        <end position="28"/>
    </location>
</feature>
<feature type="domain" description="Pericentriolar material 1 protein C-terminal" evidence="3">
    <location>
        <begin position="1353"/>
        <end position="1953"/>
    </location>
</feature>
<feature type="compositionally biased region" description="Polar residues" evidence="2">
    <location>
        <begin position="888"/>
        <end position="900"/>
    </location>
</feature>
<dbReference type="GO" id="GO:0071539">
    <property type="term" value="P:protein localization to centrosome"/>
    <property type="evidence" value="ECO:0007669"/>
    <property type="project" value="InterPro"/>
</dbReference>
<dbReference type="InterPro" id="IPR024138">
    <property type="entry name" value="Pericentriolar_Pcm1"/>
</dbReference>
<feature type="coiled-coil region" evidence="1">
    <location>
        <begin position="129"/>
        <end position="170"/>
    </location>
</feature>
<reference evidence="4" key="1">
    <citation type="submission" date="2021-04" db="EMBL/GenBank/DDBJ databases">
        <authorList>
            <consortium name="Molecular Ecology Group"/>
        </authorList>
    </citation>
    <scope>NUCLEOTIDE SEQUENCE</scope>
</reference>
<feature type="compositionally biased region" description="Basic and acidic residues" evidence="2">
    <location>
        <begin position="798"/>
        <end position="808"/>
    </location>
</feature>
<feature type="compositionally biased region" description="Polar residues" evidence="2">
    <location>
        <begin position="1431"/>
        <end position="1444"/>
    </location>
</feature>
<feature type="region of interest" description="Disordered" evidence="2">
    <location>
        <begin position="445"/>
        <end position="466"/>
    </location>
</feature>
<feature type="region of interest" description="Disordered" evidence="2">
    <location>
        <begin position="1"/>
        <end position="124"/>
    </location>
</feature>
<feature type="compositionally biased region" description="Acidic residues" evidence="2">
    <location>
        <begin position="398"/>
        <end position="408"/>
    </location>
</feature>
<feature type="non-terminal residue" evidence="4">
    <location>
        <position position="1"/>
    </location>
</feature>
<feature type="compositionally biased region" description="Low complexity" evidence="2">
    <location>
        <begin position="380"/>
        <end position="397"/>
    </location>
</feature>
<dbReference type="EMBL" id="CAJHNH020000513">
    <property type="protein sequence ID" value="CAG5118204.1"/>
    <property type="molecule type" value="Genomic_DNA"/>
</dbReference>
<feature type="compositionally biased region" description="Basic and acidic residues" evidence="2">
    <location>
        <begin position="1767"/>
        <end position="1820"/>
    </location>
</feature>
<feature type="region of interest" description="Disordered" evidence="2">
    <location>
        <begin position="1521"/>
        <end position="1540"/>
    </location>
</feature>
<feature type="region of interest" description="Disordered" evidence="2">
    <location>
        <begin position="1486"/>
        <end position="1506"/>
    </location>
</feature>
<dbReference type="PANTHER" id="PTHR14164:SF12">
    <property type="entry name" value="PERICENTRIOLAR MATERIAL 1 PROTEIN"/>
    <property type="match status" value="1"/>
</dbReference>
<feature type="compositionally biased region" description="Low complexity" evidence="2">
    <location>
        <begin position="1593"/>
        <end position="1604"/>
    </location>
</feature>
<gene>
    <name evidence="4" type="ORF">CUNI_LOCUS3762</name>
</gene>
<comment type="caution">
    <text evidence="4">The sequence shown here is derived from an EMBL/GenBank/DDBJ whole genome shotgun (WGS) entry which is preliminary data.</text>
</comment>
<dbReference type="Pfam" id="PF15717">
    <property type="entry name" value="PCM1_C"/>
    <property type="match status" value="1"/>
</dbReference>
<feature type="region of interest" description="Disordered" evidence="2">
    <location>
        <begin position="788"/>
        <end position="916"/>
    </location>
</feature>
<evidence type="ECO:0000256" key="2">
    <source>
        <dbReference type="SAM" id="MobiDB-lite"/>
    </source>
</evidence>
<accession>A0A8S3YMM0</accession>
<feature type="compositionally biased region" description="Acidic residues" evidence="2">
    <location>
        <begin position="1849"/>
        <end position="1867"/>
    </location>
</feature>
<dbReference type="GO" id="GO:0036064">
    <property type="term" value="C:ciliary basal body"/>
    <property type="evidence" value="ECO:0007669"/>
    <property type="project" value="TreeGrafter"/>
</dbReference>
<evidence type="ECO:0000259" key="3">
    <source>
        <dbReference type="Pfam" id="PF15717"/>
    </source>
</evidence>
<feature type="compositionally biased region" description="Basic and acidic residues" evidence="2">
    <location>
        <begin position="686"/>
        <end position="702"/>
    </location>
</feature>
<proteinExistence type="predicted"/>
<feature type="region of interest" description="Disordered" evidence="2">
    <location>
        <begin position="677"/>
        <end position="707"/>
    </location>
</feature>
<evidence type="ECO:0000313" key="5">
    <source>
        <dbReference type="Proteomes" id="UP000678393"/>
    </source>
</evidence>
<feature type="compositionally biased region" description="Basic and acidic residues" evidence="2">
    <location>
        <begin position="1565"/>
        <end position="1575"/>
    </location>
</feature>
<dbReference type="PANTHER" id="PTHR14164">
    <property type="entry name" value="PERICENTRIOLAR MATERIAL 1-RELATED"/>
    <property type="match status" value="1"/>
</dbReference>
<sequence>THHDDEGDKAAGCDDDDDTAMKMETKFDSDDDTSVDLEVQTEESDTTENSQDLRPRIESKLGIGSSDGENAEENPYRLPARKASENRSGKPNSRKVADPENRGLLGTPAAEGEGGGRGDIDGEAASARHQELLFVLREKEQQLQALMNRQEQLNLRRRETEKKLLEAQTRDNQARAALVAVATDRQILEQKIASQQAQADDSELGVAVWEMNGTDDESGAVGEDRQLKSNIVGYPESDDEDNSKVGDVESLPTELMELKRQLNYLRNEFSQAGEAPKNVESEEGRQQLQNKLQKLQNKKSRMDLLLQELRMLHSQPLELVRNNETNPQISDQPAVVKRATSNISASRPQKPPSRPALPNLPANTGHSTKHPARTSEIKVAAAAPPDEADNASSSFAQQEDDFEEEADNVDPAVVQDMHEKLRRLKEVRGQLDQLRSLVQYYQGQKDETEETDVGVDSPALPGFSDNALHRKAGSEVRSSQTSLQQQALKQQQQQQQVQVVAKLKTQQHRRQARESEMTVTASLPTAVQHPNLAGTDQGGELSDEDNASASQTESQWSHLGPWDEDPEIQEKVRKLRSAKEKLRQLQDLVAFVQQSPDTVTTAPENIGDLATGIEGKAVSHATQTDNLNMSVSEGEIPSEAVRIHLRDGLNENSRAEVLMLQKERSMLLEIQNQLKNMHHQTPSAQGRERQESTNKDVGKPDLEQVPSGTVVTFASNDELYSKMRRQRMLREELRSKKKELEAIMKKDRNKRQYSRNQDNQSDTISLNTDAFGAPASIDATMATWGGSTVDNLENITEDDCRQERGDRDDGNEEDEDDGYPSDGIVQVEEEEEENESDDGTYTIERDARQRKIVRNDGNQSQGARPKTSRGRQTYVQPTHRDTNKQKPSRQQSSGKNFQNQRDTRSREEREGEEFFQQPNMEWYRSIEDKLASLGNAVEMLLRKSDADGRQLSVPLSQETVLQGGNIMSPVQEQMLQLQNQSMMLSFGHLVQSLTHQQGDIQQLQQQMQALQLQVQEVLHECSFHTGSAAGVAHPQRLHPPLLSSGFGSNSYNLQTTPIGTHGLTLNRQQSNLGSSVPLGMFGDLSAHSPGLRSFQPNSLGLSVSNLSLGLDRRAPGGGPGLGTSLSVNTGSNLSLPQQDAGMSFSSLGQSALNIQRSQQHQASQTASSVGAMAKDFRQLVTALHSSAPQAADSRYESFSNFPESAGHQNQKGGVGRFPIVPFQDGDDEETSVDKPIHRTASGFNDNRLFSRTFDLPVKKSDSDPTSGVKLPSLEVDSFHTVGRNIGHPSRERSTAAGLRSLANTAADGASNFTTAGLGSGSSSSYAQFIRDKHARLRREQKHAKSNATAESNSLFDTLRDTIYAEVASVISQNEGNPHFLLELFRDMRHIDSDLMRQRALNSLQLRNESVLKKLTNFQSLPFWGNGASNTVDKVSSEQTPSESVNSEEEEDIKVARFQEEVSAAERTWMDRLSQINTFQSFPFDYSDTTNNPRSLSSSTNGGEESPFLQDALGETVIEFNGLKRDGETEQLTSQGDVSRRSDHHRFADVNMGQHLGHGVFQVSDKFVKDSKNTRPRERRKPRRAEGAESGLRSVGSQSSDVASSTAMDQGSESSVSDMPYARIDMKQLDRQIKEIMMKTIPVVKEHMGDTCSTQLLGYIRRLVLSLTGQMSSQEFSGFFQHQLTSIIDDALQKYEGRKMRDCGEDLLVEISDVLFNELAFFRLMQDLDDPNVARKLRSTEWQAGISREDNSSEYAASTSTSEGFDEDNNHFEEDKTEDGGTDKTLEAGDTQGELKTESEQEEFMDKDQEMAGKHGVRDADEKDDDETEQLYKIELAPSETKPFTRIGSDEDDDDDEEDEECSLEDPGETAVSRDSLLEISGQSTAITSLSTRPETEGAQGDEAEKQDLEKPVSPKKTGQATAVKPHGEGDGAEVAPATNNTTAIAGVNGTVNEENNHGSEDELTVDDLPETLSVPSALSASVISNSNNTN</sequence>
<feature type="region of interest" description="Disordered" evidence="2">
    <location>
        <begin position="1562"/>
        <end position="1620"/>
    </location>
</feature>
<keyword evidence="1" id="KW-0175">Coiled coil</keyword>
<feature type="compositionally biased region" description="Polar residues" evidence="2">
    <location>
        <begin position="754"/>
        <end position="767"/>
    </location>
</feature>
<feature type="compositionally biased region" description="Acidic residues" evidence="2">
    <location>
        <begin position="827"/>
        <end position="838"/>
    </location>
</feature>
<feature type="region of interest" description="Disordered" evidence="2">
    <location>
        <begin position="273"/>
        <end position="294"/>
    </location>
</feature>